<protein>
    <submittedName>
        <fullName evidence="2">Epimerase</fullName>
    </submittedName>
</protein>
<feature type="domain" description="NAD(P)-binding" evidence="1">
    <location>
        <begin position="5"/>
        <end position="308"/>
    </location>
</feature>
<accession>A0A1F5MHU7</accession>
<gene>
    <name evidence="2" type="ORF">A3I48_03160</name>
</gene>
<dbReference type="EMBL" id="MFDT01000018">
    <property type="protein sequence ID" value="OGE64934.1"/>
    <property type="molecule type" value="Genomic_DNA"/>
</dbReference>
<dbReference type="InterPro" id="IPR036291">
    <property type="entry name" value="NAD(P)-bd_dom_sf"/>
</dbReference>
<dbReference type="Proteomes" id="UP000178859">
    <property type="component" value="Unassembled WGS sequence"/>
</dbReference>
<dbReference type="SUPFAM" id="SSF51735">
    <property type="entry name" value="NAD(P)-binding Rossmann-fold domains"/>
    <property type="match status" value="1"/>
</dbReference>
<dbReference type="PRINTS" id="PR01713">
    <property type="entry name" value="NUCEPIMERASE"/>
</dbReference>
<reference evidence="2 3" key="1">
    <citation type="journal article" date="2016" name="Nat. Commun.">
        <title>Thousands of microbial genomes shed light on interconnected biogeochemical processes in an aquifer system.</title>
        <authorList>
            <person name="Anantharaman K."/>
            <person name="Brown C.T."/>
            <person name="Hug L.A."/>
            <person name="Sharon I."/>
            <person name="Castelle C.J."/>
            <person name="Probst A.J."/>
            <person name="Thomas B.C."/>
            <person name="Singh A."/>
            <person name="Wilkins M.J."/>
            <person name="Karaoz U."/>
            <person name="Brodie E.L."/>
            <person name="Williams K.H."/>
            <person name="Hubbard S.S."/>
            <person name="Banfield J.F."/>
        </authorList>
    </citation>
    <scope>NUCLEOTIDE SEQUENCE [LARGE SCALE GENOMIC DNA]</scope>
</reference>
<dbReference type="PANTHER" id="PTHR43000">
    <property type="entry name" value="DTDP-D-GLUCOSE 4,6-DEHYDRATASE-RELATED"/>
    <property type="match status" value="1"/>
</dbReference>
<dbReference type="Gene3D" id="3.40.50.720">
    <property type="entry name" value="NAD(P)-binding Rossmann-like Domain"/>
    <property type="match status" value="1"/>
</dbReference>
<proteinExistence type="predicted"/>
<evidence type="ECO:0000313" key="2">
    <source>
        <dbReference type="EMBL" id="OGE64934.1"/>
    </source>
</evidence>
<evidence type="ECO:0000259" key="1">
    <source>
        <dbReference type="Pfam" id="PF16363"/>
    </source>
</evidence>
<dbReference type="InterPro" id="IPR016040">
    <property type="entry name" value="NAD(P)-bd_dom"/>
</dbReference>
<organism evidence="2 3">
    <name type="scientific">Candidatus Daviesbacteria bacterium RIFCSPLOWO2_02_FULL_36_7</name>
    <dbReference type="NCBI Taxonomy" id="1797792"/>
    <lineage>
        <taxon>Bacteria</taxon>
        <taxon>Candidatus Daviesiibacteriota</taxon>
    </lineage>
</organism>
<sequence>MKNILVTGGAGFIGSSLVDLLLEDPLIKITSLDNFDSFYDSSIKRRNIENQLKKTNFKLIEADVSNLQEIEAKTADNYDAIIHLAAKVGVRTSVLEPLRYTKVNILGTQNLLEIARKRGYKKFIFASSSSVYGVNPNTPWKEDDHLLLPTNPYALTKISGELMGKIYSDLFGLQFIALRLFTVYGPRQRPDLAIHKFANLIFQGEPIQLYGDGGSKRDYTYIDDIIMGFKAALDYSSSQYEIINLGNNQPIKLTKLIFLLEKVFKKKARIKKMPNQPGDLPITFADIEKAEKLLGYQPKIDIQSGLQKFSAWFRTYNIY</sequence>
<dbReference type="Pfam" id="PF16363">
    <property type="entry name" value="GDP_Man_Dehyd"/>
    <property type="match status" value="1"/>
</dbReference>
<evidence type="ECO:0000313" key="3">
    <source>
        <dbReference type="Proteomes" id="UP000178859"/>
    </source>
</evidence>
<dbReference type="Gene3D" id="3.90.25.10">
    <property type="entry name" value="UDP-galactose 4-epimerase, domain 1"/>
    <property type="match status" value="1"/>
</dbReference>
<name>A0A1F5MHU7_9BACT</name>
<dbReference type="AlphaFoldDB" id="A0A1F5MHU7"/>
<comment type="caution">
    <text evidence="2">The sequence shown here is derived from an EMBL/GenBank/DDBJ whole genome shotgun (WGS) entry which is preliminary data.</text>
</comment>